<proteinExistence type="predicted"/>
<evidence type="ECO:0008006" key="4">
    <source>
        <dbReference type="Google" id="ProtNLM"/>
    </source>
</evidence>
<dbReference type="EMBL" id="FNCO01000021">
    <property type="protein sequence ID" value="SDJ10735.1"/>
    <property type="molecule type" value="Genomic_DNA"/>
</dbReference>
<feature type="chain" id="PRO_5010353761" description="CS1 type fimbrial major subunit" evidence="1">
    <location>
        <begin position="22"/>
        <end position="174"/>
    </location>
</feature>
<reference evidence="3" key="1">
    <citation type="submission" date="2016-10" db="EMBL/GenBank/DDBJ databases">
        <authorList>
            <person name="Varghese N."/>
            <person name="Submissions S."/>
        </authorList>
    </citation>
    <scope>NUCLEOTIDE SEQUENCE [LARGE SCALE GENOMIC DNA]</scope>
    <source>
        <strain evidence="3">ATCC 700689</strain>
    </source>
</reference>
<dbReference type="STRING" id="89065.SAMN05216605_121131"/>
<gene>
    <name evidence="2" type="ORF">SAMN05216605_121131</name>
</gene>
<sequence>MKFSSLLIGAAFCAASASSFALGPKSEYNFTYLTKLELVNPSAAGGSEVVKVESIGTGGGQGGLSAHWEKVGKPEKVVNGNTTTLRSVIQTYGYQLIVTPDEPAPGEFEKTGHVQTSIQYDQILKGEGGVPLKHHAAKMASLGVGDSTTLEWTNNGSSYRLTVALAKSEALPKE</sequence>
<keyword evidence="3" id="KW-1185">Reference proteome</keyword>
<dbReference type="RefSeq" id="WP_074758300.1">
    <property type="nucleotide sequence ID" value="NZ_FNCO01000021.1"/>
</dbReference>
<dbReference type="AlphaFoldDB" id="A0A1G8R2E7"/>
<keyword evidence="1" id="KW-0732">Signal</keyword>
<evidence type="ECO:0000313" key="3">
    <source>
        <dbReference type="Proteomes" id="UP000182894"/>
    </source>
</evidence>
<evidence type="ECO:0000313" key="2">
    <source>
        <dbReference type="EMBL" id="SDJ10735.1"/>
    </source>
</evidence>
<organism evidence="2 3">
    <name type="scientific">Pseudomonas abietaniphila</name>
    <dbReference type="NCBI Taxonomy" id="89065"/>
    <lineage>
        <taxon>Bacteria</taxon>
        <taxon>Pseudomonadati</taxon>
        <taxon>Pseudomonadota</taxon>
        <taxon>Gammaproteobacteria</taxon>
        <taxon>Pseudomonadales</taxon>
        <taxon>Pseudomonadaceae</taxon>
        <taxon>Pseudomonas</taxon>
    </lineage>
</organism>
<dbReference type="Proteomes" id="UP000182894">
    <property type="component" value="Unassembled WGS sequence"/>
</dbReference>
<protein>
    <recommendedName>
        <fullName evidence="4">CS1 type fimbrial major subunit</fullName>
    </recommendedName>
</protein>
<feature type="signal peptide" evidence="1">
    <location>
        <begin position="1"/>
        <end position="21"/>
    </location>
</feature>
<name>A0A1G8R2E7_9PSED</name>
<accession>A0A1G8R2E7</accession>
<evidence type="ECO:0000256" key="1">
    <source>
        <dbReference type="SAM" id="SignalP"/>
    </source>
</evidence>